<evidence type="ECO:0000313" key="2">
    <source>
        <dbReference type="Proteomes" id="UP001286313"/>
    </source>
</evidence>
<sequence>MWCGQQVSVGGQDSGIGVCMWCGQQVSLGGQDSDIGVCMWCGQQVSVGGQDSGIGVCMWCGQQVSVGGQDSGIGVCMWCGQQVLVGGWVGVRVRMEPSGWRYGRLWRPTDRPCRAPWRLIVYSLPRAICHYFIVFTVISDEFGPVALV</sequence>
<dbReference type="EMBL" id="JAWQEG010001170">
    <property type="protein sequence ID" value="KAK3881846.1"/>
    <property type="molecule type" value="Genomic_DNA"/>
</dbReference>
<reference evidence="1" key="1">
    <citation type="submission" date="2023-10" db="EMBL/GenBank/DDBJ databases">
        <title>Genome assemblies of two species of porcelain crab, Petrolisthes cinctipes and Petrolisthes manimaculis (Anomura: Porcellanidae).</title>
        <authorList>
            <person name="Angst P."/>
        </authorList>
    </citation>
    <scope>NUCLEOTIDE SEQUENCE</scope>
    <source>
        <strain evidence="1">PB745_01</strain>
        <tissue evidence="1">Gill</tissue>
    </source>
</reference>
<keyword evidence="2" id="KW-1185">Reference proteome</keyword>
<organism evidence="1 2">
    <name type="scientific">Petrolisthes cinctipes</name>
    <name type="common">Flat porcelain crab</name>
    <dbReference type="NCBI Taxonomy" id="88211"/>
    <lineage>
        <taxon>Eukaryota</taxon>
        <taxon>Metazoa</taxon>
        <taxon>Ecdysozoa</taxon>
        <taxon>Arthropoda</taxon>
        <taxon>Crustacea</taxon>
        <taxon>Multicrustacea</taxon>
        <taxon>Malacostraca</taxon>
        <taxon>Eumalacostraca</taxon>
        <taxon>Eucarida</taxon>
        <taxon>Decapoda</taxon>
        <taxon>Pleocyemata</taxon>
        <taxon>Anomura</taxon>
        <taxon>Galatheoidea</taxon>
        <taxon>Porcellanidae</taxon>
        <taxon>Petrolisthes</taxon>
    </lineage>
</organism>
<accession>A0AAE1FY35</accession>
<evidence type="ECO:0000313" key="1">
    <source>
        <dbReference type="EMBL" id="KAK3881846.1"/>
    </source>
</evidence>
<dbReference type="Proteomes" id="UP001286313">
    <property type="component" value="Unassembled WGS sequence"/>
</dbReference>
<proteinExistence type="predicted"/>
<gene>
    <name evidence="1" type="ORF">Pcinc_013750</name>
</gene>
<name>A0AAE1FY35_PETCI</name>
<comment type="caution">
    <text evidence="1">The sequence shown here is derived from an EMBL/GenBank/DDBJ whole genome shotgun (WGS) entry which is preliminary data.</text>
</comment>
<protein>
    <submittedName>
        <fullName evidence="1">Uncharacterized protein</fullName>
    </submittedName>
</protein>
<dbReference type="AlphaFoldDB" id="A0AAE1FY35"/>